<feature type="region of interest" description="Disordered" evidence="4">
    <location>
        <begin position="1444"/>
        <end position="1495"/>
    </location>
</feature>
<dbReference type="InterPro" id="IPR036259">
    <property type="entry name" value="MFS_trans_sf"/>
</dbReference>
<feature type="region of interest" description="Disordered" evidence="4">
    <location>
        <begin position="633"/>
        <end position="652"/>
    </location>
</feature>
<feature type="transmembrane region" description="Helical" evidence="5">
    <location>
        <begin position="1596"/>
        <end position="1615"/>
    </location>
</feature>
<keyword evidence="2" id="KW-0596">Phosphopantetheine</keyword>
<feature type="transmembrane region" description="Helical" evidence="5">
    <location>
        <begin position="1775"/>
        <end position="1794"/>
    </location>
</feature>
<keyword evidence="8" id="KW-1185">Reference proteome</keyword>
<dbReference type="PROSITE" id="PS00012">
    <property type="entry name" value="PHOSPHOPANTETHEINE"/>
    <property type="match status" value="1"/>
</dbReference>
<dbReference type="InterPro" id="IPR000873">
    <property type="entry name" value="AMP-dep_synth/lig_dom"/>
</dbReference>
<organism evidence="7 8">
    <name type="scientific">Microbispora amethystogenes</name>
    <dbReference type="NCBI Taxonomy" id="1427754"/>
    <lineage>
        <taxon>Bacteria</taxon>
        <taxon>Bacillati</taxon>
        <taxon>Actinomycetota</taxon>
        <taxon>Actinomycetes</taxon>
        <taxon>Streptosporangiales</taxon>
        <taxon>Streptosporangiaceae</taxon>
        <taxon>Microbispora</taxon>
    </lineage>
</organism>
<evidence type="ECO:0000259" key="6">
    <source>
        <dbReference type="PROSITE" id="PS50075"/>
    </source>
</evidence>
<dbReference type="InterPro" id="IPR010071">
    <property type="entry name" value="AA_adenyl_dom"/>
</dbReference>
<dbReference type="Gene3D" id="1.10.1200.10">
    <property type="entry name" value="ACP-like"/>
    <property type="match status" value="1"/>
</dbReference>
<dbReference type="Pfam" id="PF00501">
    <property type="entry name" value="AMP-binding"/>
    <property type="match status" value="1"/>
</dbReference>
<dbReference type="InterPro" id="IPR001242">
    <property type="entry name" value="Condensation_dom"/>
</dbReference>
<dbReference type="EMBL" id="BOOB01000049">
    <property type="protein sequence ID" value="GIH35751.1"/>
    <property type="molecule type" value="Genomic_DNA"/>
</dbReference>
<dbReference type="SMART" id="SM00823">
    <property type="entry name" value="PKS_PP"/>
    <property type="match status" value="1"/>
</dbReference>
<reference evidence="7 8" key="1">
    <citation type="submission" date="2021-01" db="EMBL/GenBank/DDBJ databases">
        <title>Whole genome shotgun sequence of Microbispora amethystogenes NBRC 101907.</title>
        <authorList>
            <person name="Komaki H."/>
            <person name="Tamura T."/>
        </authorList>
    </citation>
    <scope>NUCLEOTIDE SEQUENCE [LARGE SCALE GENOMIC DNA]</scope>
    <source>
        <strain evidence="7 8">NBRC 101907</strain>
    </source>
</reference>
<keyword evidence="5" id="KW-0812">Transmembrane</keyword>
<dbReference type="Pfam" id="PF00975">
    <property type="entry name" value="Thioesterase"/>
    <property type="match status" value="1"/>
</dbReference>
<feature type="compositionally biased region" description="Low complexity" evidence="4">
    <location>
        <begin position="1957"/>
        <end position="1966"/>
    </location>
</feature>
<dbReference type="InterPro" id="IPR025110">
    <property type="entry name" value="AMP-bd_C"/>
</dbReference>
<evidence type="ECO:0000256" key="2">
    <source>
        <dbReference type="ARBA" id="ARBA00022450"/>
    </source>
</evidence>
<dbReference type="Proteomes" id="UP000651728">
    <property type="component" value="Unassembled WGS sequence"/>
</dbReference>
<feature type="transmembrane region" description="Helical" evidence="5">
    <location>
        <begin position="1635"/>
        <end position="1657"/>
    </location>
</feature>
<feature type="transmembrane region" description="Helical" evidence="5">
    <location>
        <begin position="1716"/>
        <end position="1743"/>
    </location>
</feature>
<name>A0ABQ4FLS6_9ACTN</name>
<dbReference type="Pfam" id="PF00550">
    <property type="entry name" value="PP-binding"/>
    <property type="match status" value="1"/>
</dbReference>
<feature type="transmembrane region" description="Helical" evidence="5">
    <location>
        <begin position="1749"/>
        <end position="1768"/>
    </location>
</feature>
<feature type="transmembrane region" description="Helical" evidence="5">
    <location>
        <begin position="1800"/>
        <end position="1823"/>
    </location>
</feature>
<dbReference type="Gene3D" id="3.30.300.30">
    <property type="match status" value="1"/>
</dbReference>
<dbReference type="Gene3D" id="1.20.1250.20">
    <property type="entry name" value="MFS general substrate transporter like domains"/>
    <property type="match status" value="1"/>
</dbReference>
<dbReference type="InterPro" id="IPR045851">
    <property type="entry name" value="AMP-bd_C_sf"/>
</dbReference>
<evidence type="ECO:0000256" key="5">
    <source>
        <dbReference type="SAM" id="Phobius"/>
    </source>
</evidence>
<feature type="transmembrane region" description="Helical" evidence="5">
    <location>
        <begin position="1835"/>
        <end position="1859"/>
    </location>
</feature>
<dbReference type="InterPro" id="IPR023213">
    <property type="entry name" value="CAT-like_dom_sf"/>
</dbReference>
<gene>
    <name evidence="7" type="ORF">Mam01_59150</name>
</gene>
<sequence length="1993" mass="212122">MTRTGLSPAKQALLAQRLKAGKAARVTVPPRPAGTHPPLSHAQERLWFLEQYAPGTTAYTVAFAVRLEGGEIDEAALERALAEVARRHESLRTRFVTTDDGTPEIVLDDDPRVGFRVSGDAAAAHEIVQEELERPFDLANGPLVRVLLVRLAAREHVLLLTMHHAVTDGWSCDIVMEELLALHEAYRTGTEADLAAPPVQYGDYAVWERGRTHDDDIRYWRERLAGLPPLELPTDLPRPPEQGAAGAAHRFVLDRALADALTELGRANGATLYMTLLAAFEVLLARYSGQDDFAVGSPVSGRELPELERVVGLFINSLPMRADLSGDPAFTELLGRVRETALDAYAHQELPFDRLVGELGVERDVSRSPVFQVMFALQNYRSAPLRGQGLTLSAYPFEVTASRFDLGLYLMDLGDGLHGNLTYRTELFRPATVARLAECFENLLRSIVAAPDTRVSDLELLPEAERRRVLGFAGAPADLPAVGASGASPASPEPAPARQPEPTTARLHEWDAVRLHEVIAAQAARTPSATAVVCGGDALTYAELDAAADRLAGRLRALGARRDDRVAICLEQSTGLAVAVLGVLKSGAAYLPLDPEHPASRLGYVLADAGARLVITSADLLDRLPDDVTPVYLDDDHAPEPPAADDEETGTPGDLAYVIYTSGTTGRPKGVAVQHHEVLVYLAGVRERLGVEPASSFALLQSLAFDFGVTVFYLCLMTGGTLHLVPSRTAGPELAEIFRRTGIDYLKITPSHLATLLASASDATEPASGRLADGGSADLLPRKLLLLGGEAAPRGWAAELEATGRCRVVNHYGPTEATVGVTTYDVARLPAPDGPAEASVSLPIGSPLPGARAYVLDERLRPVPAGVPGEVYLGGDRLARGYLNRPGLTADRFVPDPYGPPGARMYRTGDLGRWTDSGDLEFLGRRDLQVKIRGYRVELGEIESVLTDHPDVAQAVVEPRGEQLVAYLVPAAGSTTGPDAGSTPDGPAERPGAAAVRAWLADRLPAYMIPSRYAWLDELPLKSHGKVDRSRLPEPEADVPAAEYVAPEPGPEEDVAGVWAEVLEVERVGAHDDFFALGGHSLLAMRVIARLRRAYPDRPVTVLDVFKHRTVRELARLLTAEGDVPRSLLHRLTPARTVTTTLVCVPYGGGSAVVYQPLADALPADWALYSVAVPGHELGEESRPFEEVVLGCVAEIAEIMDRNGGSLVLYGHCGLGVMLSAEITRKLEAEGHAVDALYLGGVFPFARPGRGLNWLGTFFDRLTSDQQRVNALTAAGLDVEDLGRDQVKLIVRNRREGTRAAERYFTRIFEEGGGPALRAPVIAVVGERDPAAEFYQERYKEWHCLSDETACVVLDEAGHFFLRYRNTELADIVTGAHAALASGRTEGMARDESRTWWLQGVSRQPAGLAAGAGSNGADAVLQDGPTVAVRNDTEGVGYDGLTVAARNGAEGPGPDGPEAAGQDGFAGTTRNGQAGHAGQNGREAPAGSAEAPPRVGPPPSMRRFLVVAAGQLVSITGSALTEFAIPLWIYLTTGSLARFALFSVLGLLPGMLVAPLAGAIVDRFDRRRVMLAGDVAAGGTQLALGVLLWTGNLQVWHIYPLLVCLSVALTFQRLAYGSAIPQLVPKRFLGHANGVVQMAAGTAQLIVPLIAVGLMAAIGLEGILVIDVASYVVATLTLLLVRFPATMAWKRRESVLAEMMGGIRHSWGNRGFRAMLFYFAVLNVFLSPLFLMISPLVLSFASLAEVGRVSFAGGLGAFLGGLAMAAWGGPRRRRLHGVLVSTLALSVFCLLTGLRPDLFPIAAGAFGMSLCLTLLNGVYATIIQVKVPQRFHGRVIALNTLVAWSTLPIGFGLVAPYGAQVFEPLLAPGGPLAGTVGAVLGTGPGRGIGFMYACFALAIAAVALVGMRIGVLRRFDDEVPDALPDDVVGYQALTQRIASVRAADGTDGAGDGPPAPGQVLGAVAPVGPAPEPAREPASVPASTSGRAPEKEQV</sequence>
<dbReference type="SUPFAM" id="SSF52777">
    <property type="entry name" value="CoA-dependent acyltransferases"/>
    <property type="match status" value="2"/>
</dbReference>
<dbReference type="PANTHER" id="PTHR45527">
    <property type="entry name" value="NONRIBOSOMAL PEPTIDE SYNTHETASE"/>
    <property type="match status" value="1"/>
</dbReference>
<dbReference type="InterPro" id="IPR029058">
    <property type="entry name" value="AB_hydrolase_fold"/>
</dbReference>
<feature type="transmembrane region" description="Helical" evidence="5">
    <location>
        <begin position="1504"/>
        <end position="1530"/>
    </location>
</feature>
<keyword evidence="5" id="KW-0472">Membrane</keyword>
<dbReference type="SUPFAM" id="SSF56801">
    <property type="entry name" value="Acetyl-CoA synthetase-like"/>
    <property type="match status" value="1"/>
</dbReference>
<dbReference type="Gene3D" id="3.40.50.1820">
    <property type="entry name" value="alpha/beta hydrolase"/>
    <property type="match status" value="1"/>
</dbReference>
<dbReference type="PANTHER" id="PTHR45527:SF1">
    <property type="entry name" value="FATTY ACID SYNTHASE"/>
    <property type="match status" value="1"/>
</dbReference>
<accession>A0ABQ4FLS6</accession>
<dbReference type="InterPro" id="IPR011701">
    <property type="entry name" value="MFS"/>
</dbReference>
<feature type="region of interest" description="Disordered" evidence="4">
    <location>
        <begin position="483"/>
        <end position="503"/>
    </location>
</feature>
<protein>
    <recommendedName>
        <fullName evidence="6">Carrier domain-containing protein</fullName>
    </recommendedName>
</protein>
<evidence type="ECO:0000313" key="7">
    <source>
        <dbReference type="EMBL" id="GIH35751.1"/>
    </source>
</evidence>
<dbReference type="SUPFAM" id="SSF103473">
    <property type="entry name" value="MFS general substrate transporter"/>
    <property type="match status" value="1"/>
</dbReference>
<dbReference type="Pfam" id="PF13193">
    <property type="entry name" value="AMP-binding_C"/>
    <property type="match status" value="1"/>
</dbReference>
<dbReference type="PROSITE" id="PS00455">
    <property type="entry name" value="AMP_BINDING"/>
    <property type="match status" value="1"/>
</dbReference>
<feature type="transmembrane region" description="Helical" evidence="5">
    <location>
        <begin position="1536"/>
        <end position="1557"/>
    </location>
</feature>
<dbReference type="Pfam" id="PF07690">
    <property type="entry name" value="MFS_1"/>
    <property type="match status" value="1"/>
</dbReference>
<keyword evidence="5" id="KW-1133">Transmembrane helix</keyword>
<dbReference type="InterPro" id="IPR009081">
    <property type="entry name" value="PP-bd_ACP"/>
</dbReference>
<dbReference type="InterPro" id="IPR020806">
    <property type="entry name" value="PKS_PP-bd"/>
</dbReference>
<dbReference type="RefSeq" id="WP_239101715.1">
    <property type="nucleotide sequence ID" value="NZ_BAABEJ010000004.1"/>
</dbReference>
<feature type="region of interest" description="Disordered" evidence="4">
    <location>
        <begin position="1943"/>
        <end position="1993"/>
    </location>
</feature>
<dbReference type="CDD" id="cd06173">
    <property type="entry name" value="MFS_MefA_like"/>
    <property type="match status" value="1"/>
</dbReference>
<comment type="caution">
    <text evidence="7">The sequence shown here is derived from an EMBL/GenBank/DDBJ whole genome shotgun (WGS) entry which is preliminary data.</text>
</comment>
<dbReference type="InterPro" id="IPR001031">
    <property type="entry name" value="Thioesterase"/>
</dbReference>
<dbReference type="Gene3D" id="3.30.559.10">
    <property type="entry name" value="Chloramphenicol acetyltransferase-like domain"/>
    <property type="match status" value="1"/>
</dbReference>
<dbReference type="InterPro" id="IPR006162">
    <property type="entry name" value="Ppantetheine_attach_site"/>
</dbReference>
<evidence type="ECO:0000256" key="1">
    <source>
        <dbReference type="ARBA" id="ARBA00001957"/>
    </source>
</evidence>
<dbReference type="Gene3D" id="3.30.559.30">
    <property type="entry name" value="Nonribosomal peptide synthetase, condensation domain"/>
    <property type="match status" value="1"/>
</dbReference>
<evidence type="ECO:0000256" key="4">
    <source>
        <dbReference type="SAM" id="MobiDB-lite"/>
    </source>
</evidence>
<dbReference type="Gene3D" id="3.40.50.980">
    <property type="match status" value="2"/>
</dbReference>
<proteinExistence type="predicted"/>
<dbReference type="Pfam" id="PF00668">
    <property type="entry name" value="Condensation"/>
    <property type="match status" value="1"/>
</dbReference>
<feature type="transmembrane region" description="Helical" evidence="5">
    <location>
        <begin position="1889"/>
        <end position="1907"/>
    </location>
</feature>
<evidence type="ECO:0000313" key="8">
    <source>
        <dbReference type="Proteomes" id="UP000651728"/>
    </source>
</evidence>
<evidence type="ECO:0000256" key="3">
    <source>
        <dbReference type="ARBA" id="ARBA00022553"/>
    </source>
</evidence>
<dbReference type="CDD" id="cd05930">
    <property type="entry name" value="A_NRPS"/>
    <property type="match status" value="1"/>
</dbReference>
<dbReference type="InterPro" id="IPR036736">
    <property type="entry name" value="ACP-like_sf"/>
</dbReference>
<dbReference type="InterPro" id="IPR020845">
    <property type="entry name" value="AMP-binding_CS"/>
</dbReference>
<dbReference type="NCBIfam" id="TIGR01733">
    <property type="entry name" value="AA-adenyl-dom"/>
    <property type="match status" value="1"/>
</dbReference>
<dbReference type="PROSITE" id="PS50075">
    <property type="entry name" value="CARRIER"/>
    <property type="match status" value="1"/>
</dbReference>
<dbReference type="CDD" id="cd19531">
    <property type="entry name" value="LCL_NRPS-like"/>
    <property type="match status" value="1"/>
</dbReference>
<dbReference type="SUPFAM" id="SSF53474">
    <property type="entry name" value="alpha/beta-Hydrolases"/>
    <property type="match status" value="1"/>
</dbReference>
<dbReference type="Gene3D" id="2.30.38.10">
    <property type="entry name" value="Luciferase, Domain 3"/>
    <property type="match status" value="1"/>
</dbReference>
<feature type="transmembrane region" description="Helical" evidence="5">
    <location>
        <begin position="1663"/>
        <end position="1683"/>
    </location>
</feature>
<comment type="cofactor">
    <cofactor evidence="1">
        <name>pantetheine 4'-phosphate</name>
        <dbReference type="ChEBI" id="CHEBI:47942"/>
    </cofactor>
</comment>
<feature type="domain" description="Carrier" evidence="6">
    <location>
        <begin position="1046"/>
        <end position="1122"/>
    </location>
</feature>
<keyword evidence="3" id="KW-0597">Phosphoprotein</keyword>